<dbReference type="PANTHER" id="PTHR38095:SF3">
    <property type="entry name" value="ANAEROBIC DIMETHYL SULFOXIDE REDUCTASE, SUBUNIT C"/>
    <property type="match status" value="1"/>
</dbReference>
<dbReference type="AlphaFoldDB" id="A0A433SEU8"/>
<evidence type="ECO:0000313" key="3">
    <source>
        <dbReference type="Proteomes" id="UP000286947"/>
    </source>
</evidence>
<dbReference type="OrthoDB" id="4394845at2"/>
<protein>
    <submittedName>
        <fullName evidence="2">Anaerobic dimethyl sulfoxide reductase chain C</fullName>
    </submittedName>
</protein>
<dbReference type="PANTHER" id="PTHR38095">
    <property type="entry name" value="ANAEROBIC DIMETHYL SULFOXIDE REDUCTASE CHAIN YNFH"/>
    <property type="match status" value="1"/>
</dbReference>
<dbReference type="GO" id="GO:0009390">
    <property type="term" value="C:dimethyl sulfoxide reductase complex"/>
    <property type="evidence" value="ECO:0007669"/>
    <property type="project" value="TreeGrafter"/>
</dbReference>
<dbReference type="GO" id="GO:0019645">
    <property type="term" value="P:anaerobic electron transport chain"/>
    <property type="evidence" value="ECO:0007669"/>
    <property type="project" value="InterPro"/>
</dbReference>
<organism evidence="2 3">
    <name type="scientific">Saezia sanguinis</name>
    <dbReference type="NCBI Taxonomy" id="1965230"/>
    <lineage>
        <taxon>Bacteria</taxon>
        <taxon>Pseudomonadati</taxon>
        <taxon>Pseudomonadota</taxon>
        <taxon>Betaproteobacteria</taxon>
        <taxon>Burkholderiales</taxon>
        <taxon>Saeziaceae</taxon>
        <taxon>Saezia</taxon>
    </lineage>
</organism>
<keyword evidence="3" id="KW-1185">Reference proteome</keyword>
<feature type="transmembrane region" description="Helical" evidence="1">
    <location>
        <begin position="6"/>
        <end position="33"/>
    </location>
</feature>
<dbReference type="Pfam" id="PF04976">
    <property type="entry name" value="DmsC"/>
    <property type="match status" value="1"/>
</dbReference>
<feature type="transmembrane region" description="Helical" evidence="1">
    <location>
        <begin position="114"/>
        <end position="136"/>
    </location>
</feature>
<dbReference type="GO" id="GO:0005886">
    <property type="term" value="C:plasma membrane"/>
    <property type="evidence" value="ECO:0007669"/>
    <property type="project" value="TreeGrafter"/>
</dbReference>
<comment type="caution">
    <text evidence="2">The sequence shown here is derived from an EMBL/GenBank/DDBJ whole genome shotgun (WGS) entry which is preliminary data.</text>
</comment>
<name>A0A433SEU8_9BURK</name>
<reference evidence="2 3" key="1">
    <citation type="submission" date="2018-01" db="EMBL/GenBank/DDBJ databases">
        <title>Saezia sanguinis gen. nov., sp. nov., in the order Burkholderiales isolated from human blood.</title>
        <authorList>
            <person name="Medina-Pascual M.J."/>
            <person name="Valdezate S."/>
            <person name="Monzon S."/>
            <person name="Cuesta I."/>
            <person name="Carrasco G."/>
            <person name="Villalon P."/>
            <person name="Saez-Nieto J.A."/>
        </authorList>
    </citation>
    <scope>NUCLEOTIDE SEQUENCE [LARGE SCALE GENOMIC DNA]</scope>
    <source>
        <strain evidence="2 3">CNM695-12</strain>
    </source>
</reference>
<feature type="transmembrane region" description="Helical" evidence="1">
    <location>
        <begin position="45"/>
        <end position="66"/>
    </location>
</feature>
<feature type="transmembrane region" description="Helical" evidence="1">
    <location>
        <begin position="86"/>
        <end position="105"/>
    </location>
</feature>
<dbReference type="GO" id="GO:0009389">
    <property type="term" value="F:dimethyl sulfoxide reductase activity"/>
    <property type="evidence" value="ECO:0007669"/>
    <property type="project" value="TreeGrafter"/>
</dbReference>
<keyword evidence="1" id="KW-0812">Transmembrane</keyword>
<dbReference type="EMBL" id="PQSP01000002">
    <property type="protein sequence ID" value="RUS67164.1"/>
    <property type="molecule type" value="Genomic_DNA"/>
</dbReference>
<dbReference type="InterPro" id="IPR007059">
    <property type="entry name" value="DmsC"/>
</dbReference>
<keyword evidence="1" id="KW-1133">Transmembrane helix</keyword>
<evidence type="ECO:0000313" key="2">
    <source>
        <dbReference type="EMBL" id="RUS67164.1"/>
    </source>
</evidence>
<keyword evidence="1" id="KW-0472">Membrane</keyword>
<feature type="transmembrane region" description="Helical" evidence="1">
    <location>
        <begin position="226"/>
        <end position="246"/>
    </location>
</feature>
<feature type="transmembrane region" description="Helical" evidence="1">
    <location>
        <begin position="253"/>
        <end position="277"/>
    </location>
</feature>
<gene>
    <name evidence="2" type="primary">dmsC</name>
    <name evidence="2" type="ORF">CUZ56_01104</name>
</gene>
<feature type="transmembrane region" description="Helical" evidence="1">
    <location>
        <begin position="148"/>
        <end position="167"/>
    </location>
</feature>
<dbReference type="RefSeq" id="WP_126979005.1">
    <property type="nucleotide sequence ID" value="NZ_PQSP01000002.1"/>
</dbReference>
<proteinExistence type="predicted"/>
<dbReference type="Proteomes" id="UP000286947">
    <property type="component" value="Unassembled WGS sequence"/>
</dbReference>
<evidence type="ECO:0000256" key="1">
    <source>
        <dbReference type="SAM" id="Phobius"/>
    </source>
</evidence>
<accession>A0A433SEU8</accession>
<sequence>MGWNEWPLMIFTVLAQCAIGAYWFCAVAVLANAGGEHASRRLEKMMLLIWVFVGIGFLCSAFHLGSPFRAGNALIRVGQAPLSNESLFGPLFIACGGLAWLLAVWSKAPGLRKLLLAAGLVVSVIFLWAMTSFYMMSTVPTWDNWTTPFAFVTTALLGGAALANVLFKMAGVSVASARGINFLLVTVACIAIVLAAVITINVAAMLPHIHSSIQAASELSPDMAMLQTWRFILLALGVGILVSQFVKKNNAPVVAIVVLCLMVVGEGIGRGVFYALYMTVGLV</sequence>
<feature type="transmembrane region" description="Helical" evidence="1">
    <location>
        <begin position="179"/>
        <end position="206"/>
    </location>
</feature>